<gene>
    <name evidence="1" type="ORF">KP77_26980</name>
</gene>
<dbReference type="EMBL" id="JXRQ01000025">
    <property type="protein sequence ID" value="KIL46571.1"/>
    <property type="molecule type" value="Genomic_DNA"/>
</dbReference>
<name>A0A0C2VQ68_9BACL</name>
<dbReference type="Proteomes" id="UP000031950">
    <property type="component" value="Unassembled WGS sequence"/>
</dbReference>
<evidence type="ECO:0000313" key="2">
    <source>
        <dbReference type="Proteomes" id="UP000031950"/>
    </source>
</evidence>
<organism evidence="1 2">
    <name type="scientific">Jeotgalibacillus alimentarius</name>
    <dbReference type="NCBI Taxonomy" id="135826"/>
    <lineage>
        <taxon>Bacteria</taxon>
        <taxon>Bacillati</taxon>
        <taxon>Bacillota</taxon>
        <taxon>Bacilli</taxon>
        <taxon>Bacillales</taxon>
        <taxon>Caryophanaceae</taxon>
        <taxon>Jeotgalibacillus</taxon>
    </lineage>
</organism>
<dbReference type="AlphaFoldDB" id="A0A0C2VQ68"/>
<protein>
    <submittedName>
        <fullName evidence="1">Uncharacterized protein</fullName>
    </submittedName>
</protein>
<keyword evidence="2" id="KW-1185">Reference proteome</keyword>
<accession>A0A0C2VQ68</accession>
<evidence type="ECO:0000313" key="1">
    <source>
        <dbReference type="EMBL" id="KIL46571.1"/>
    </source>
</evidence>
<comment type="caution">
    <text evidence="1">The sequence shown here is derived from an EMBL/GenBank/DDBJ whole genome shotgun (WGS) entry which is preliminary data.</text>
</comment>
<reference evidence="1 2" key="1">
    <citation type="submission" date="2015-01" db="EMBL/GenBank/DDBJ databases">
        <title>Genome sequence of Jeotgalibacillus alimentarius.</title>
        <authorList>
            <person name="Goh K.M."/>
            <person name="Chan K.-G."/>
            <person name="Yaakop A.S."/>
            <person name="Ee R."/>
            <person name="Gan H.M."/>
            <person name="Chan C.S."/>
        </authorList>
    </citation>
    <scope>NUCLEOTIDE SEQUENCE [LARGE SCALE GENOMIC DNA]</scope>
    <source>
        <strain evidence="1 2">YKJ-13</strain>
    </source>
</reference>
<dbReference type="PATRIC" id="fig|135826.4.peg.2683"/>
<proteinExistence type="predicted"/>
<sequence length="45" mass="5740">MIVQYIPKKYILIQKYTVLYFVTFYRFNLYPFLIDTDLWNKKIRE</sequence>